<dbReference type="PANTHER" id="PTHR37817:SF1">
    <property type="entry name" value="N-ACETYLTRANSFERASE EIS"/>
    <property type="match status" value="1"/>
</dbReference>
<accession>R6X0N9</accession>
<protein>
    <recommendedName>
        <fullName evidence="4">N-acetyltransferase domain-containing protein</fullName>
    </recommendedName>
</protein>
<evidence type="ECO:0000259" key="2">
    <source>
        <dbReference type="Pfam" id="PF17668"/>
    </source>
</evidence>
<dbReference type="SUPFAM" id="SSF55729">
    <property type="entry name" value="Acyl-CoA N-acyltransferases (Nat)"/>
    <property type="match status" value="1"/>
</dbReference>
<name>R6X0N9_9FIRM</name>
<dbReference type="Pfam" id="PF13527">
    <property type="entry name" value="Acetyltransf_9"/>
    <property type="match status" value="1"/>
</dbReference>
<feature type="domain" description="Eis-like acetyltransferase" evidence="2">
    <location>
        <begin position="194"/>
        <end position="299"/>
    </location>
</feature>
<reference evidence="3" key="1">
    <citation type="submission" date="2012-11" db="EMBL/GenBank/DDBJ databases">
        <title>Dependencies among metagenomic species, viruses, plasmids and units of genetic variation.</title>
        <authorList>
            <person name="Nielsen H.B."/>
            <person name="Almeida M."/>
            <person name="Juncker A.S."/>
            <person name="Rasmussen S."/>
            <person name="Li J."/>
            <person name="Sunagawa S."/>
            <person name="Plichta D."/>
            <person name="Gautier L."/>
            <person name="Le Chatelier E."/>
            <person name="Peletier E."/>
            <person name="Bonde I."/>
            <person name="Nielsen T."/>
            <person name="Manichanh C."/>
            <person name="Arumugam M."/>
            <person name="Batto J."/>
            <person name="Santos M.B.Q.D."/>
            <person name="Blom N."/>
            <person name="Borruel N."/>
            <person name="Burgdorf K.S."/>
            <person name="Boumezbeur F."/>
            <person name="Casellas F."/>
            <person name="Dore J."/>
            <person name="Guarner F."/>
            <person name="Hansen T."/>
            <person name="Hildebrand F."/>
            <person name="Kaas R.S."/>
            <person name="Kennedy S."/>
            <person name="Kristiansen K."/>
            <person name="Kultima J.R."/>
            <person name="Leonard P."/>
            <person name="Levenez F."/>
            <person name="Lund O."/>
            <person name="Moumen B."/>
            <person name="Le Paslier D."/>
            <person name="Pons N."/>
            <person name="Pedersen O."/>
            <person name="Prifti E."/>
            <person name="Qin J."/>
            <person name="Raes J."/>
            <person name="Tap J."/>
            <person name="Tims S."/>
            <person name="Ussery D.W."/>
            <person name="Yamada T."/>
            <person name="MetaHit consortium"/>
            <person name="Renault P."/>
            <person name="Sicheritz-Ponten T."/>
            <person name="Bork P."/>
            <person name="Wang J."/>
            <person name="Brunak S."/>
            <person name="Ehrlich S.D."/>
        </authorList>
    </citation>
    <scope>NUCLEOTIDE SEQUENCE [LARGE SCALE GENOMIC DNA]</scope>
</reference>
<dbReference type="SUPFAM" id="SSF55718">
    <property type="entry name" value="SCP-like"/>
    <property type="match status" value="1"/>
</dbReference>
<evidence type="ECO:0000313" key="3">
    <source>
        <dbReference type="EMBL" id="CDD09871.1"/>
    </source>
</evidence>
<feature type="domain" description="Enhanced intracellular survival protein" evidence="1">
    <location>
        <begin position="305"/>
        <end position="403"/>
    </location>
</feature>
<dbReference type="PANTHER" id="PTHR37817">
    <property type="entry name" value="N-ACETYLTRANSFERASE EIS"/>
    <property type="match status" value="1"/>
</dbReference>
<dbReference type="HOGENOM" id="CLU_050659_2_0_9"/>
<dbReference type="CDD" id="cd04301">
    <property type="entry name" value="NAT_SF"/>
    <property type="match status" value="1"/>
</dbReference>
<dbReference type="Proteomes" id="UP000014937">
    <property type="component" value="Unassembled WGS sequence"/>
</dbReference>
<dbReference type="GO" id="GO:0034069">
    <property type="term" value="F:aminoglycoside N-acetyltransferase activity"/>
    <property type="evidence" value="ECO:0007669"/>
    <property type="project" value="TreeGrafter"/>
</dbReference>
<dbReference type="InterPro" id="IPR016181">
    <property type="entry name" value="Acyl_CoA_acyltransferase"/>
</dbReference>
<gene>
    <name evidence="3" type="ORF">BN587_01688</name>
</gene>
<dbReference type="AlphaFoldDB" id="R6X0N9"/>
<dbReference type="InterPro" id="IPR051554">
    <property type="entry name" value="Acetyltransferase_Eis"/>
</dbReference>
<comment type="caution">
    <text evidence="3">The sequence shown here is derived from an EMBL/GenBank/DDBJ whole genome shotgun (WGS) entry which is preliminary data.</text>
</comment>
<evidence type="ECO:0008006" key="4">
    <source>
        <dbReference type="Google" id="ProtNLM"/>
    </source>
</evidence>
<dbReference type="EMBL" id="CBGL010000017">
    <property type="protein sequence ID" value="CDD09871.1"/>
    <property type="molecule type" value="Genomic_DNA"/>
</dbReference>
<dbReference type="InterPro" id="IPR025559">
    <property type="entry name" value="Eis_dom"/>
</dbReference>
<evidence type="ECO:0000259" key="1">
    <source>
        <dbReference type="Pfam" id="PF13530"/>
    </source>
</evidence>
<dbReference type="RefSeq" id="WP_021720727.1">
    <property type="nucleotide sequence ID" value="NZ_FR892812.1"/>
</dbReference>
<dbReference type="Gene3D" id="3.40.630.30">
    <property type="match status" value="2"/>
</dbReference>
<dbReference type="InterPro" id="IPR036527">
    <property type="entry name" value="SCP2_sterol-bd_dom_sf"/>
</dbReference>
<dbReference type="Pfam" id="PF17668">
    <property type="entry name" value="Acetyltransf_17"/>
    <property type="match status" value="1"/>
</dbReference>
<sequence>MIYRVLSKERMYQAEELWDYCFEKKTEPFFQYYFEQYCGKDNMVIGGFDKVGEEEKLRTMLHVNPYMLRLRGQEMLVPYLVGIATAPEARGQHLLRPLLETAFEVLRSQGFPFVTLMPISAGIYLPYEFAYCYYRHEYKMPLAKLQPAAIGDDLSVERLDLVSLLQSLKEEDAEMQSCNPLTDVYASVTAAWNGVPQRTAFQWRKLLSVITQENVLCAVVYRAGAAVGYMLYSLNDGKFNVQELLTQNAAAKNRLLQYAAGHRSEAQELCWLAEPWDKTYLDFADQALTGRLQPFMMARCLDARAALAKLPVAEDMSSGSVVVLLTDKIIERNNHLLQLRTSPGKLEAVSTLEQEEVTMDMGTFTQLYFGAFSASELWEAGRIKCNDVQKLQLLDELFPKCRTYNNEYF</sequence>
<dbReference type="Pfam" id="PF13530">
    <property type="entry name" value="SCP2_2"/>
    <property type="match status" value="1"/>
</dbReference>
<proteinExistence type="predicted"/>
<dbReference type="GO" id="GO:0030649">
    <property type="term" value="P:aminoglycoside antibiotic catabolic process"/>
    <property type="evidence" value="ECO:0007669"/>
    <property type="project" value="TreeGrafter"/>
</dbReference>
<organism evidence="3">
    <name type="scientific">Phascolarctobacterium succinatutens CAG:287</name>
    <dbReference type="NCBI Taxonomy" id="1263101"/>
    <lineage>
        <taxon>Bacteria</taxon>
        <taxon>Bacillati</taxon>
        <taxon>Bacillota</taxon>
        <taxon>Negativicutes</taxon>
        <taxon>Acidaminococcales</taxon>
        <taxon>Acidaminococcaceae</taxon>
        <taxon>Phascolarctobacterium</taxon>
    </lineage>
</organism>
<dbReference type="Gene3D" id="3.30.1050.10">
    <property type="entry name" value="SCP2 sterol-binding domain"/>
    <property type="match status" value="1"/>
</dbReference>
<dbReference type="InterPro" id="IPR041380">
    <property type="entry name" value="Acetyltransf_17"/>
</dbReference>